<feature type="region of interest" description="Disordered" evidence="2">
    <location>
        <begin position="1"/>
        <end position="37"/>
    </location>
</feature>
<reference evidence="4" key="1">
    <citation type="submission" date="2022-07" db="EMBL/GenBank/DDBJ databases">
        <title>Phylogenomic reconstructions and comparative analyses of Kickxellomycotina fungi.</title>
        <authorList>
            <person name="Reynolds N.K."/>
            <person name="Stajich J.E."/>
            <person name="Barry K."/>
            <person name="Grigoriev I.V."/>
            <person name="Crous P."/>
            <person name="Smith M.E."/>
        </authorList>
    </citation>
    <scope>NUCLEOTIDE SEQUENCE</scope>
    <source>
        <strain evidence="4">NBRC 100468</strain>
    </source>
</reference>
<comment type="similarity">
    <text evidence="1">Belongs to the cytochrome b5 family. MAPR subfamily.</text>
</comment>
<feature type="compositionally biased region" description="Basic and acidic residues" evidence="2">
    <location>
        <begin position="23"/>
        <end position="34"/>
    </location>
</feature>
<dbReference type="AlphaFoldDB" id="A0A9W7ZTH4"/>
<evidence type="ECO:0000256" key="1">
    <source>
        <dbReference type="ARBA" id="ARBA00038357"/>
    </source>
</evidence>
<dbReference type="EMBL" id="JANBPU010000130">
    <property type="protein sequence ID" value="KAJ1915786.1"/>
    <property type="molecule type" value="Genomic_DNA"/>
</dbReference>
<protein>
    <recommendedName>
        <fullName evidence="3">Cytochrome b5 heme-binding domain-containing protein</fullName>
    </recommendedName>
</protein>
<comment type="caution">
    <text evidence="4">The sequence shown here is derived from an EMBL/GenBank/DDBJ whole genome shotgun (WGS) entry which is preliminary data.</text>
</comment>
<evidence type="ECO:0000313" key="5">
    <source>
        <dbReference type="Proteomes" id="UP001150538"/>
    </source>
</evidence>
<evidence type="ECO:0000256" key="2">
    <source>
        <dbReference type="SAM" id="MobiDB-lite"/>
    </source>
</evidence>
<dbReference type="InterPro" id="IPR036400">
    <property type="entry name" value="Cyt_B5-like_heme/steroid_sf"/>
</dbReference>
<dbReference type="InterPro" id="IPR050577">
    <property type="entry name" value="MAPR/NEUFC/NENF-like"/>
</dbReference>
<dbReference type="SUPFAM" id="SSF55856">
    <property type="entry name" value="Cytochrome b5-like heme/steroid binding domain"/>
    <property type="match status" value="1"/>
</dbReference>
<dbReference type="Pfam" id="PF00173">
    <property type="entry name" value="Cyt-b5"/>
    <property type="match status" value="1"/>
</dbReference>
<organism evidence="4 5">
    <name type="scientific">Mycoemilia scoparia</name>
    <dbReference type="NCBI Taxonomy" id="417184"/>
    <lineage>
        <taxon>Eukaryota</taxon>
        <taxon>Fungi</taxon>
        <taxon>Fungi incertae sedis</taxon>
        <taxon>Zoopagomycota</taxon>
        <taxon>Kickxellomycotina</taxon>
        <taxon>Kickxellomycetes</taxon>
        <taxon>Kickxellales</taxon>
        <taxon>Kickxellaceae</taxon>
        <taxon>Mycoemilia</taxon>
    </lineage>
</organism>
<dbReference type="PANTHER" id="PTHR10281">
    <property type="entry name" value="MEMBRANE-ASSOCIATED PROGESTERONE RECEPTOR COMPONENT-RELATED"/>
    <property type="match status" value="1"/>
</dbReference>
<dbReference type="InterPro" id="IPR001199">
    <property type="entry name" value="Cyt_B5-like_heme/steroid-bd"/>
</dbReference>
<dbReference type="Proteomes" id="UP001150538">
    <property type="component" value="Unassembled WGS sequence"/>
</dbReference>
<accession>A0A9W7ZTH4</accession>
<evidence type="ECO:0000313" key="4">
    <source>
        <dbReference type="EMBL" id="KAJ1915786.1"/>
    </source>
</evidence>
<dbReference type="GO" id="GO:0016020">
    <property type="term" value="C:membrane"/>
    <property type="evidence" value="ECO:0007669"/>
    <property type="project" value="TreeGrafter"/>
</dbReference>
<sequence>METSQLSKRNVPKSISSNSSSVEKQESTANKDNKPPSWTWGVENKWTNWRNYIPRKHVVLTLEELKKYDGSDPNLPIYISINGELYDVSEGRTFYGPGGSYHLFAGKDSARAFGTSCLSRQDHLTHDTRGLDDGQLQAIGNIDKKNEDWG</sequence>
<dbReference type="PANTHER" id="PTHR10281:SF76">
    <property type="entry name" value="CALCUTTA CUP-RELATED"/>
    <property type="match status" value="1"/>
</dbReference>
<proteinExistence type="inferred from homology"/>
<gene>
    <name evidence="4" type="ORF">H4219_004135</name>
</gene>
<evidence type="ECO:0000259" key="3">
    <source>
        <dbReference type="SMART" id="SM01117"/>
    </source>
</evidence>
<dbReference type="GO" id="GO:0012505">
    <property type="term" value="C:endomembrane system"/>
    <property type="evidence" value="ECO:0007669"/>
    <property type="project" value="TreeGrafter"/>
</dbReference>
<keyword evidence="5" id="KW-1185">Reference proteome</keyword>
<dbReference type="OrthoDB" id="10257697at2759"/>
<dbReference type="Gene3D" id="3.10.120.10">
    <property type="entry name" value="Cytochrome b5-like heme/steroid binding domain"/>
    <property type="match status" value="1"/>
</dbReference>
<name>A0A9W7ZTH4_9FUNG</name>
<dbReference type="SMART" id="SM01117">
    <property type="entry name" value="Cyt-b5"/>
    <property type="match status" value="1"/>
</dbReference>
<feature type="domain" description="Cytochrome b5 heme-binding" evidence="3">
    <location>
        <begin position="60"/>
        <end position="143"/>
    </location>
</feature>